<evidence type="ECO:0000313" key="3">
    <source>
        <dbReference type="Proteomes" id="UP000622475"/>
    </source>
</evidence>
<feature type="domain" description="ApeI dehydratase-like" evidence="1">
    <location>
        <begin position="15"/>
        <end position="93"/>
    </location>
</feature>
<dbReference type="InterPro" id="IPR054545">
    <property type="entry name" value="ApeI-like"/>
</dbReference>
<dbReference type="InterPro" id="IPR029069">
    <property type="entry name" value="HotDog_dom_sf"/>
</dbReference>
<proteinExistence type="predicted"/>
<keyword evidence="3" id="KW-1185">Reference proteome</keyword>
<dbReference type="EMBL" id="JADFFL010000003">
    <property type="protein sequence ID" value="MBE9662044.1"/>
    <property type="molecule type" value="Genomic_DNA"/>
</dbReference>
<dbReference type="Proteomes" id="UP000622475">
    <property type="component" value="Unassembled WGS sequence"/>
</dbReference>
<sequence>MLQNNLFTFTGSSTEGNLIKFAITLNADSSIFAGHFPGQPVLPGVCMMQMVKEAIETHLGQKTDLVKAADLKFLSMIDPGQTPVLSLEIKLTALEERYNADAKLFVDDVVFFKFKGTFKVQ</sequence>
<reference evidence="2" key="1">
    <citation type="submission" date="2020-10" db="EMBL/GenBank/DDBJ databases">
        <title>Mucilaginibacter mali sp. nov., isolated from rhizosphere soil of apple orchard.</title>
        <authorList>
            <person name="Lee J.-S."/>
            <person name="Kim H.S."/>
            <person name="Kim J.-S."/>
        </authorList>
    </citation>
    <scope>NUCLEOTIDE SEQUENCE</scope>
    <source>
        <strain evidence="2">KCTC 22746</strain>
    </source>
</reference>
<dbReference type="Pfam" id="PF22818">
    <property type="entry name" value="ApeI-like"/>
    <property type="match status" value="1"/>
</dbReference>
<protein>
    <submittedName>
        <fullName evidence="2">3-hydroxyacyl-ACP dehydratase</fullName>
    </submittedName>
</protein>
<comment type="caution">
    <text evidence="2">The sequence shown here is derived from an EMBL/GenBank/DDBJ whole genome shotgun (WGS) entry which is preliminary data.</text>
</comment>
<evidence type="ECO:0000259" key="1">
    <source>
        <dbReference type="Pfam" id="PF22818"/>
    </source>
</evidence>
<accession>A0A929PWE2</accession>
<organism evidence="2 3">
    <name type="scientific">Mucilaginibacter myungsuensis</name>
    <dbReference type="NCBI Taxonomy" id="649104"/>
    <lineage>
        <taxon>Bacteria</taxon>
        <taxon>Pseudomonadati</taxon>
        <taxon>Bacteroidota</taxon>
        <taxon>Sphingobacteriia</taxon>
        <taxon>Sphingobacteriales</taxon>
        <taxon>Sphingobacteriaceae</taxon>
        <taxon>Mucilaginibacter</taxon>
    </lineage>
</organism>
<name>A0A929PWE2_9SPHI</name>
<gene>
    <name evidence="2" type="ORF">IRJ16_09125</name>
</gene>
<dbReference type="GO" id="GO:0016829">
    <property type="term" value="F:lyase activity"/>
    <property type="evidence" value="ECO:0007669"/>
    <property type="project" value="UniProtKB-KW"/>
</dbReference>
<dbReference type="Gene3D" id="3.10.129.10">
    <property type="entry name" value="Hotdog Thioesterase"/>
    <property type="match status" value="1"/>
</dbReference>
<dbReference type="RefSeq" id="WP_194111240.1">
    <property type="nucleotide sequence ID" value="NZ_JADFFL010000003.1"/>
</dbReference>
<dbReference type="AlphaFoldDB" id="A0A929PWE2"/>
<dbReference type="SUPFAM" id="SSF54637">
    <property type="entry name" value="Thioesterase/thiol ester dehydrase-isomerase"/>
    <property type="match status" value="1"/>
</dbReference>
<evidence type="ECO:0000313" key="2">
    <source>
        <dbReference type="EMBL" id="MBE9662044.1"/>
    </source>
</evidence>